<evidence type="ECO:0000313" key="2">
    <source>
        <dbReference type="EMBL" id="MCU7693248.1"/>
    </source>
</evidence>
<accession>A0AAE3IL73</accession>
<dbReference type="SUPFAM" id="SSF47781">
    <property type="entry name" value="RuvA domain 2-like"/>
    <property type="match status" value="3"/>
</dbReference>
<comment type="caution">
    <text evidence="2">The sequence shown here is derived from an EMBL/GenBank/DDBJ whole genome shotgun (WGS) entry which is preliminary data.</text>
</comment>
<proteinExistence type="predicted"/>
<dbReference type="Pfam" id="PF12836">
    <property type="entry name" value="HHH_3"/>
    <property type="match status" value="2"/>
</dbReference>
<dbReference type="RefSeq" id="WP_263036736.1">
    <property type="nucleotide sequence ID" value="NZ_JAOTPL010000002.1"/>
</dbReference>
<dbReference type="AlphaFoldDB" id="A0AAE3IL73"/>
<dbReference type="InterPro" id="IPR051675">
    <property type="entry name" value="Endo/Exo/Phosphatase_dom_1"/>
</dbReference>
<dbReference type="Proteomes" id="UP001209317">
    <property type="component" value="Unassembled WGS sequence"/>
</dbReference>
<dbReference type="PANTHER" id="PTHR21180">
    <property type="entry name" value="ENDONUCLEASE/EXONUCLEASE/PHOSPHATASE FAMILY DOMAIN-CONTAINING PROTEIN 1"/>
    <property type="match status" value="1"/>
</dbReference>
<reference evidence="2" key="1">
    <citation type="submission" date="2022-10" db="EMBL/GenBank/DDBJ databases">
        <authorList>
            <person name="Kim H.S."/>
            <person name="Kim J.-S."/>
            <person name="Suh M.K."/>
            <person name="Eom M.K."/>
            <person name="Lee J.-S."/>
        </authorList>
    </citation>
    <scope>NUCLEOTIDE SEQUENCE</scope>
    <source>
        <strain evidence="2">LIP-5</strain>
    </source>
</reference>
<keyword evidence="3" id="KW-1185">Reference proteome</keyword>
<organism evidence="2 3">
    <name type="scientific">Haoranjiania flava</name>
    <dbReference type="NCBI Taxonomy" id="1856322"/>
    <lineage>
        <taxon>Bacteria</taxon>
        <taxon>Pseudomonadati</taxon>
        <taxon>Bacteroidota</taxon>
        <taxon>Chitinophagia</taxon>
        <taxon>Chitinophagales</taxon>
        <taxon>Chitinophagaceae</taxon>
        <taxon>Haoranjiania</taxon>
    </lineage>
</organism>
<sequence length="311" mass="34594">MLQKSSWKDYFAVSKKDRNAFVITMVIIGAVIAAPFLFNRNKKATGISGADSALAQIPAGKDFFAQEEVDAAGITEEKLFTFDPNTLDLEGWLSLGLSRKTANTIINYTSKGGYFSEPENIRKIWGLKKEEADKLIPYIRIQNKKTARNNFSSGYEKRKVAAIDINQADAAEFKALPGIGDVLSERIVKYRNSIKAFAAIEDIKKVYGISDATFETIRPYLKISNPKVVMPTTLRNTDEQAVSATTTAKAVNINTATEKEMTAVGIPRNVARSIVVYREQNGNYNRVEDIKKIIFINADIYKNVAPLMTVE</sequence>
<feature type="transmembrane region" description="Helical" evidence="1">
    <location>
        <begin position="20"/>
        <end position="38"/>
    </location>
</feature>
<dbReference type="InterPro" id="IPR010994">
    <property type="entry name" value="RuvA_2-like"/>
</dbReference>
<dbReference type="EMBL" id="JAOTPL010000002">
    <property type="protein sequence ID" value="MCU7693248.1"/>
    <property type="molecule type" value="Genomic_DNA"/>
</dbReference>
<dbReference type="GO" id="GO:0015628">
    <property type="term" value="P:protein secretion by the type II secretion system"/>
    <property type="evidence" value="ECO:0007669"/>
    <property type="project" value="TreeGrafter"/>
</dbReference>
<keyword evidence="1" id="KW-0812">Transmembrane</keyword>
<name>A0AAE3IL73_9BACT</name>
<dbReference type="GO" id="GO:0015627">
    <property type="term" value="C:type II protein secretion system complex"/>
    <property type="evidence" value="ECO:0007669"/>
    <property type="project" value="TreeGrafter"/>
</dbReference>
<dbReference type="PANTHER" id="PTHR21180:SF32">
    <property type="entry name" value="ENDONUCLEASE_EXONUCLEASE_PHOSPHATASE FAMILY DOMAIN-CONTAINING PROTEIN 1"/>
    <property type="match status" value="1"/>
</dbReference>
<evidence type="ECO:0000256" key="1">
    <source>
        <dbReference type="SAM" id="Phobius"/>
    </source>
</evidence>
<keyword evidence="1" id="KW-0472">Membrane</keyword>
<dbReference type="Gene3D" id="1.10.150.320">
    <property type="entry name" value="Photosystem II 12 kDa extrinsic protein"/>
    <property type="match status" value="1"/>
</dbReference>
<evidence type="ECO:0000313" key="3">
    <source>
        <dbReference type="Proteomes" id="UP001209317"/>
    </source>
</evidence>
<keyword evidence="1" id="KW-1133">Transmembrane helix</keyword>
<protein>
    <submittedName>
        <fullName evidence="2">Helix-hairpin-helix domain-containing protein</fullName>
    </submittedName>
</protein>
<dbReference type="Gene3D" id="1.10.150.280">
    <property type="entry name" value="AF1531-like domain"/>
    <property type="match status" value="1"/>
</dbReference>
<gene>
    <name evidence="2" type="ORF">OD355_01815</name>
</gene>